<evidence type="ECO:0000256" key="1">
    <source>
        <dbReference type="SAM" id="Phobius"/>
    </source>
</evidence>
<keyword evidence="1" id="KW-0472">Membrane</keyword>
<accession>A0AAV4VUM4</accession>
<keyword evidence="1" id="KW-1133">Transmembrane helix</keyword>
<reference evidence="2 3" key="1">
    <citation type="submission" date="2021-06" db="EMBL/GenBank/DDBJ databases">
        <title>Caerostris extrusa draft genome.</title>
        <authorList>
            <person name="Kono N."/>
            <person name="Arakawa K."/>
        </authorList>
    </citation>
    <scope>NUCLEOTIDE SEQUENCE [LARGE SCALE GENOMIC DNA]</scope>
</reference>
<evidence type="ECO:0000313" key="3">
    <source>
        <dbReference type="Proteomes" id="UP001054945"/>
    </source>
</evidence>
<keyword evidence="1" id="KW-0812">Transmembrane</keyword>
<dbReference type="Proteomes" id="UP001054945">
    <property type="component" value="Unassembled WGS sequence"/>
</dbReference>
<feature type="transmembrane region" description="Helical" evidence="1">
    <location>
        <begin position="99"/>
        <end position="117"/>
    </location>
</feature>
<keyword evidence="3" id="KW-1185">Reference proteome</keyword>
<name>A0AAV4VUM4_CAEEX</name>
<comment type="caution">
    <text evidence="2">The sequence shown here is derived from an EMBL/GenBank/DDBJ whole genome shotgun (WGS) entry which is preliminary data.</text>
</comment>
<feature type="transmembrane region" description="Helical" evidence="1">
    <location>
        <begin position="129"/>
        <end position="152"/>
    </location>
</feature>
<gene>
    <name evidence="2" type="ORF">CEXT_587481</name>
</gene>
<proteinExistence type="predicted"/>
<protein>
    <submittedName>
        <fullName evidence="2">Uncharacterized protein</fullName>
    </submittedName>
</protein>
<dbReference type="EMBL" id="BPLR01015129">
    <property type="protein sequence ID" value="GIY73823.1"/>
    <property type="molecule type" value="Genomic_DNA"/>
</dbReference>
<dbReference type="AlphaFoldDB" id="A0AAV4VUM4"/>
<sequence length="176" mass="20428">MMPNRYPSEERIHVYTEQFTQIGSAESWVFFFINCARLNSCWQIHSNLYGDQPSWYLKSDVSLGLNLGNAGHMIIQEELEIWHTYFDEPTDFLHERSMLRYNPLVLINLIIPAFVVVGNDLDSWNALTLYAMVAFIGFLTSALLFSVFLVLWMCLSMTQKLSPVDEIEEDLKIYNG</sequence>
<organism evidence="2 3">
    <name type="scientific">Caerostris extrusa</name>
    <name type="common">Bark spider</name>
    <name type="synonym">Caerostris bankana</name>
    <dbReference type="NCBI Taxonomy" id="172846"/>
    <lineage>
        <taxon>Eukaryota</taxon>
        <taxon>Metazoa</taxon>
        <taxon>Ecdysozoa</taxon>
        <taxon>Arthropoda</taxon>
        <taxon>Chelicerata</taxon>
        <taxon>Arachnida</taxon>
        <taxon>Araneae</taxon>
        <taxon>Araneomorphae</taxon>
        <taxon>Entelegynae</taxon>
        <taxon>Araneoidea</taxon>
        <taxon>Araneidae</taxon>
        <taxon>Caerostris</taxon>
    </lineage>
</organism>
<evidence type="ECO:0000313" key="2">
    <source>
        <dbReference type="EMBL" id="GIY73823.1"/>
    </source>
</evidence>